<evidence type="ECO:0000256" key="11">
    <source>
        <dbReference type="ARBA" id="ARBA00057735"/>
    </source>
</evidence>
<evidence type="ECO:0000313" key="14">
    <source>
        <dbReference type="EMBL" id="SDG05838.1"/>
    </source>
</evidence>
<evidence type="ECO:0000256" key="4">
    <source>
        <dbReference type="ARBA" id="ARBA00022679"/>
    </source>
</evidence>
<gene>
    <name evidence="12" type="primary">tmk</name>
    <name evidence="14" type="ORF">SAMN05216571_10443</name>
</gene>
<feature type="domain" description="Thymidylate kinase-like" evidence="13">
    <location>
        <begin position="10"/>
        <end position="205"/>
    </location>
</feature>
<evidence type="ECO:0000259" key="13">
    <source>
        <dbReference type="Pfam" id="PF02223"/>
    </source>
</evidence>
<dbReference type="Pfam" id="PF02223">
    <property type="entry name" value="Thymidylate_kin"/>
    <property type="match status" value="1"/>
</dbReference>
<dbReference type="EMBL" id="FNCI01000004">
    <property type="protein sequence ID" value="SDG05838.1"/>
    <property type="molecule type" value="Genomic_DNA"/>
</dbReference>
<proteinExistence type="inferred from homology"/>
<dbReference type="HAMAP" id="MF_00165">
    <property type="entry name" value="Thymidylate_kinase"/>
    <property type="match status" value="1"/>
</dbReference>
<sequence length="222" mass="24252">MDTRGRFITLEGGEGVGKTTNVELVCRYLAERGIEVVRTREPGGTPRAEAIRDLLLDPDVDEPLDDDAELLLVFAARAQHLARCIRPALDRGAWVVCDRFTDATFAYQGGGRGLDPARIATLEHLVQGELTPDLTLLLDMPADAAQQRLASRIDGQGGQRDRFERERLGFFTRVRDAYLARADAAPERFAVIDAGETLEAVQASIVAALERQLGLGPAKGEE</sequence>
<dbReference type="CDD" id="cd01672">
    <property type="entry name" value="TMPK"/>
    <property type="match status" value="1"/>
</dbReference>
<dbReference type="FunFam" id="3.40.50.300:FF:000225">
    <property type="entry name" value="Thymidylate kinase"/>
    <property type="match status" value="1"/>
</dbReference>
<evidence type="ECO:0000256" key="12">
    <source>
        <dbReference type="HAMAP-Rule" id="MF_00165"/>
    </source>
</evidence>
<dbReference type="InterPro" id="IPR039430">
    <property type="entry name" value="Thymidylate_kin-like_dom"/>
</dbReference>
<keyword evidence="6 12" id="KW-0547">Nucleotide-binding</keyword>
<evidence type="ECO:0000256" key="1">
    <source>
        <dbReference type="ARBA" id="ARBA00009776"/>
    </source>
</evidence>
<evidence type="ECO:0000256" key="3">
    <source>
        <dbReference type="ARBA" id="ARBA00017144"/>
    </source>
</evidence>
<dbReference type="Gene3D" id="3.40.50.300">
    <property type="entry name" value="P-loop containing nucleotide triphosphate hydrolases"/>
    <property type="match status" value="1"/>
</dbReference>
<dbReference type="PANTHER" id="PTHR10344">
    <property type="entry name" value="THYMIDYLATE KINASE"/>
    <property type="match status" value="1"/>
</dbReference>
<dbReference type="InterPro" id="IPR018094">
    <property type="entry name" value="Thymidylate_kinase"/>
</dbReference>
<feature type="binding site" evidence="12">
    <location>
        <begin position="12"/>
        <end position="19"/>
    </location>
    <ligand>
        <name>ATP</name>
        <dbReference type="ChEBI" id="CHEBI:30616"/>
    </ligand>
</feature>
<evidence type="ECO:0000256" key="7">
    <source>
        <dbReference type="ARBA" id="ARBA00022777"/>
    </source>
</evidence>
<protein>
    <recommendedName>
        <fullName evidence="3 12">Thymidylate kinase</fullName>
        <ecNumber evidence="2 12">2.7.4.9</ecNumber>
    </recommendedName>
    <alternativeName>
        <fullName evidence="9 12">dTMP kinase</fullName>
    </alternativeName>
</protein>
<dbReference type="OrthoDB" id="9774907at2"/>
<dbReference type="GO" id="GO:0006235">
    <property type="term" value="P:dTTP biosynthetic process"/>
    <property type="evidence" value="ECO:0007669"/>
    <property type="project" value="UniProtKB-UniRule"/>
</dbReference>
<dbReference type="RefSeq" id="WP_092524555.1">
    <property type="nucleotide sequence ID" value="NZ_FNCI01000004.1"/>
</dbReference>
<dbReference type="InterPro" id="IPR027417">
    <property type="entry name" value="P-loop_NTPase"/>
</dbReference>
<dbReference type="AlphaFoldDB" id="A0A1G7R534"/>
<evidence type="ECO:0000313" key="15">
    <source>
        <dbReference type="Proteomes" id="UP000198641"/>
    </source>
</evidence>
<evidence type="ECO:0000256" key="9">
    <source>
        <dbReference type="ARBA" id="ARBA00029962"/>
    </source>
</evidence>
<dbReference type="EC" id="2.7.4.9" evidence="2 12"/>
<reference evidence="14 15" key="1">
    <citation type="submission" date="2016-10" db="EMBL/GenBank/DDBJ databases">
        <authorList>
            <person name="de Groot N.N."/>
        </authorList>
    </citation>
    <scope>NUCLEOTIDE SEQUENCE [LARGE SCALE GENOMIC DNA]</scope>
    <source>
        <strain evidence="14 15">BH539</strain>
    </source>
</reference>
<evidence type="ECO:0000256" key="8">
    <source>
        <dbReference type="ARBA" id="ARBA00022840"/>
    </source>
</evidence>
<keyword evidence="5 12" id="KW-0545">Nucleotide biosynthesis</keyword>
<dbReference type="GO" id="GO:0004798">
    <property type="term" value="F:dTMP kinase activity"/>
    <property type="evidence" value="ECO:0007669"/>
    <property type="project" value="UniProtKB-UniRule"/>
</dbReference>
<dbReference type="SUPFAM" id="SSF52540">
    <property type="entry name" value="P-loop containing nucleoside triphosphate hydrolases"/>
    <property type="match status" value="1"/>
</dbReference>
<comment type="similarity">
    <text evidence="1 12">Belongs to the thymidylate kinase family.</text>
</comment>
<dbReference type="GO" id="GO:0006227">
    <property type="term" value="P:dUDP biosynthetic process"/>
    <property type="evidence" value="ECO:0007669"/>
    <property type="project" value="TreeGrafter"/>
</dbReference>
<keyword evidence="4 12" id="KW-0808">Transferase</keyword>
<evidence type="ECO:0000256" key="5">
    <source>
        <dbReference type="ARBA" id="ARBA00022727"/>
    </source>
</evidence>
<dbReference type="PANTHER" id="PTHR10344:SF4">
    <property type="entry name" value="UMP-CMP KINASE 2, MITOCHONDRIAL"/>
    <property type="match status" value="1"/>
</dbReference>
<evidence type="ECO:0000256" key="2">
    <source>
        <dbReference type="ARBA" id="ARBA00012980"/>
    </source>
</evidence>
<evidence type="ECO:0000256" key="10">
    <source>
        <dbReference type="ARBA" id="ARBA00048743"/>
    </source>
</evidence>
<evidence type="ECO:0000256" key="6">
    <source>
        <dbReference type="ARBA" id="ARBA00022741"/>
    </source>
</evidence>
<keyword evidence="7 12" id="KW-0418">Kinase</keyword>
<comment type="catalytic activity">
    <reaction evidence="10 12">
        <text>dTMP + ATP = dTDP + ADP</text>
        <dbReference type="Rhea" id="RHEA:13517"/>
        <dbReference type="ChEBI" id="CHEBI:30616"/>
        <dbReference type="ChEBI" id="CHEBI:58369"/>
        <dbReference type="ChEBI" id="CHEBI:63528"/>
        <dbReference type="ChEBI" id="CHEBI:456216"/>
        <dbReference type="EC" id="2.7.4.9"/>
    </reaction>
</comment>
<dbReference type="NCBIfam" id="TIGR00041">
    <property type="entry name" value="DTMP_kinase"/>
    <property type="match status" value="1"/>
</dbReference>
<comment type="function">
    <text evidence="11 12">Phosphorylation of dTMP to form dTDP in both de novo and salvage pathways of dTTP synthesis.</text>
</comment>
<dbReference type="Proteomes" id="UP000198641">
    <property type="component" value="Unassembled WGS sequence"/>
</dbReference>
<dbReference type="STRING" id="284577.SAMN05216571_10443"/>
<dbReference type="GO" id="GO:0006233">
    <property type="term" value="P:dTDP biosynthetic process"/>
    <property type="evidence" value="ECO:0007669"/>
    <property type="project" value="InterPro"/>
</dbReference>
<organism evidence="14 15">
    <name type="scientific">Onishia taeanensis</name>
    <dbReference type="NCBI Taxonomy" id="284577"/>
    <lineage>
        <taxon>Bacteria</taxon>
        <taxon>Pseudomonadati</taxon>
        <taxon>Pseudomonadota</taxon>
        <taxon>Gammaproteobacteria</taxon>
        <taxon>Oceanospirillales</taxon>
        <taxon>Halomonadaceae</taxon>
        <taxon>Onishia</taxon>
    </lineage>
</organism>
<keyword evidence="15" id="KW-1185">Reference proteome</keyword>
<dbReference type="GO" id="GO:0005829">
    <property type="term" value="C:cytosol"/>
    <property type="evidence" value="ECO:0007669"/>
    <property type="project" value="TreeGrafter"/>
</dbReference>
<dbReference type="GO" id="GO:0005524">
    <property type="term" value="F:ATP binding"/>
    <property type="evidence" value="ECO:0007669"/>
    <property type="project" value="UniProtKB-UniRule"/>
</dbReference>
<keyword evidence="8 12" id="KW-0067">ATP-binding</keyword>
<accession>A0A1G7R534</accession>
<name>A0A1G7R534_9GAMM</name>